<proteinExistence type="predicted"/>
<evidence type="ECO:0000313" key="1">
    <source>
        <dbReference type="EMBL" id="NMH26820.1"/>
    </source>
</evidence>
<comment type="caution">
    <text evidence="1">The sequence shown here is derived from an EMBL/GenBank/DDBJ whole genome shotgun (WGS) entry which is preliminary data.</text>
</comment>
<name>A0A972JGF9_9FLAO</name>
<keyword evidence="2" id="KW-1185">Reference proteome</keyword>
<dbReference type="AlphaFoldDB" id="A0A972JGF9"/>
<sequence length="215" mass="25023">MICLLIFIGCTKQQKQLVPKAKTESVEKLQLPSTNDLLRKKPDTLNVPIAKVNGFDLVYDCMGCRQTISDSIAVYAKKDSIKKLLFKLPILDFYVDDVSHFKYKGYDFIYVGSTHTYGHSQGYLYYLNTRNMETYAVEIRPTKRSPTSKSEDTLEIHKYFDLTKDEHNNLGGGASYWEKKTRHRYYSEWSYSLVKAGKNKFVLVSKNDEKWSEDY</sequence>
<accession>A0A972JGF9</accession>
<gene>
    <name evidence="1" type="ORF">G6047_02145</name>
</gene>
<dbReference type="EMBL" id="JAAMPU010000096">
    <property type="protein sequence ID" value="NMH26820.1"/>
    <property type="molecule type" value="Genomic_DNA"/>
</dbReference>
<organism evidence="1 2">
    <name type="scientific">Flavobacterium silvaticum</name>
    <dbReference type="NCBI Taxonomy" id="1852020"/>
    <lineage>
        <taxon>Bacteria</taxon>
        <taxon>Pseudomonadati</taxon>
        <taxon>Bacteroidota</taxon>
        <taxon>Flavobacteriia</taxon>
        <taxon>Flavobacteriales</taxon>
        <taxon>Flavobacteriaceae</taxon>
        <taxon>Flavobacterium</taxon>
    </lineage>
</organism>
<dbReference type="Proteomes" id="UP000712080">
    <property type="component" value="Unassembled WGS sequence"/>
</dbReference>
<reference evidence="1" key="1">
    <citation type="submission" date="2020-02" db="EMBL/GenBank/DDBJ databases">
        <title>Flavobacterium sp. genome.</title>
        <authorList>
            <person name="Jung H.S."/>
            <person name="Baek J.H."/>
            <person name="Jeon C.O."/>
        </authorList>
    </citation>
    <scope>NUCLEOTIDE SEQUENCE</scope>
    <source>
        <strain evidence="1">SE-s28</strain>
    </source>
</reference>
<dbReference type="RefSeq" id="WP_169525822.1">
    <property type="nucleotide sequence ID" value="NZ_JAAMPU010000096.1"/>
</dbReference>
<evidence type="ECO:0000313" key="2">
    <source>
        <dbReference type="Proteomes" id="UP000712080"/>
    </source>
</evidence>
<protein>
    <submittedName>
        <fullName evidence="1">Uncharacterized protein</fullName>
    </submittedName>
</protein>